<accession>A0A6N7WF49</accession>
<dbReference type="RefSeq" id="WP_154464861.1">
    <property type="nucleotide sequence ID" value="NZ_JAXDZL010000079.1"/>
</dbReference>
<protein>
    <submittedName>
        <fullName evidence="1">Uncharacterized protein</fullName>
    </submittedName>
</protein>
<reference evidence="1 2" key="1">
    <citation type="submission" date="2019-08" db="EMBL/GenBank/DDBJ databases">
        <title>In-depth cultivation of the pig gut microbiome towards novel bacterial diversity and tailored functional studies.</title>
        <authorList>
            <person name="Wylensek D."/>
            <person name="Hitch T.C.A."/>
            <person name="Clavel T."/>
        </authorList>
    </citation>
    <scope>NUCLEOTIDE SEQUENCE [LARGE SCALE GENOMIC DNA]</scope>
    <source>
        <strain evidence="1 2">WCA-389-WT-23B</strain>
    </source>
</reference>
<name>A0A6N7WF49_9FIRM</name>
<dbReference type="GeneID" id="86053881"/>
<comment type="caution">
    <text evidence="1">The sequence shown here is derived from an EMBL/GenBank/DDBJ whole genome shotgun (WGS) entry which is preliminary data.</text>
</comment>
<dbReference type="AlphaFoldDB" id="A0A6N7WF49"/>
<keyword evidence="2" id="KW-1185">Reference proteome</keyword>
<sequence>MAEKNNSALFFTCSLIEFIGRKVLQPRKFITDALGKEAIERIYEYADVFHCEPIAKVAADFIEEYQIPEASFDNVSDCRYHVPDYWSIGEVYERLVEDCYDDDEIIEGIWEVYHSWIDDHLSDYNTDFYYQSRDYIAACYKEGRIL</sequence>
<organism evidence="1 2">
    <name type="scientific">Eisenbergiella porci</name>
    <dbReference type="NCBI Taxonomy" id="2652274"/>
    <lineage>
        <taxon>Bacteria</taxon>
        <taxon>Bacillati</taxon>
        <taxon>Bacillota</taxon>
        <taxon>Clostridia</taxon>
        <taxon>Lachnospirales</taxon>
        <taxon>Lachnospiraceae</taxon>
        <taxon>Eisenbergiella</taxon>
    </lineage>
</organism>
<dbReference type="Proteomes" id="UP000436047">
    <property type="component" value="Unassembled WGS sequence"/>
</dbReference>
<evidence type="ECO:0000313" key="1">
    <source>
        <dbReference type="EMBL" id="MSS89097.1"/>
    </source>
</evidence>
<proteinExistence type="predicted"/>
<dbReference type="EMBL" id="VUMI01000018">
    <property type="protein sequence ID" value="MSS89097.1"/>
    <property type="molecule type" value="Genomic_DNA"/>
</dbReference>
<evidence type="ECO:0000313" key="2">
    <source>
        <dbReference type="Proteomes" id="UP000436047"/>
    </source>
</evidence>
<gene>
    <name evidence="1" type="ORF">FYJ45_12535</name>
</gene>